<dbReference type="OrthoDB" id="6238610at2"/>
<comment type="caution">
    <text evidence="2">The sequence shown here is derived from an EMBL/GenBank/DDBJ whole genome shotgun (WGS) entry which is preliminary data.</text>
</comment>
<dbReference type="EMBL" id="PIPY01000015">
    <property type="protein sequence ID" value="RUO57326.1"/>
    <property type="molecule type" value="Genomic_DNA"/>
</dbReference>
<evidence type="ECO:0000313" key="2">
    <source>
        <dbReference type="EMBL" id="RUO57326.1"/>
    </source>
</evidence>
<protein>
    <recommendedName>
        <fullName evidence="1">Fe/B12 periplasmic-binding domain-containing protein</fullName>
    </recommendedName>
</protein>
<dbReference type="RefSeq" id="WP_126755469.1">
    <property type="nucleotide sequence ID" value="NZ_PIPY01000015.1"/>
</dbReference>
<feature type="domain" description="Fe/B12 periplasmic-binding" evidence="1">
    <location>
        <begin position="42"/>
        <end position="116"/>
    </location>
</feature>
<keyword evidence="3" id="KW-1185">Reference proteome</keyword>
<evidence type="ECO:0000313" key="3">
    <source>
        <dbReference type="Proteomes" id="UP000288259"/>
    </source>
</evidence>
<dbReference type="Gene3D" id="3.40.50.1980">
    <property type="entry name" value="Nitrogenase molybdenum iron protein domain"/>
    <property type="match status" value="2"/>
</dbReference>
<dbReference type="Pfam" id="PF01497">
    <property type="entry name" value="Peripla_BP_2"/>
    <property type="match status" value="1"/>
</dbReference>
<name>A0A432Y8Z6_9GAMM</name>
<dbReference type="Proteomes" id="UP000288259">
    <property type="component" value="Unassembled WGS sequence"/>
</dbReference>
<evidence type="ECO:0000259" key="1">
    <source>
        <dbReference type="Pfam" id="PF01497"/>
    </source>
</evidence>
<dbReference type="AlphaFoldDB" id="A0A432Y8Z6"/>
<dbReference type="SUPFAM" id="SSF53807">
    <property type="entry name" value="Helical backbone' metal receptor"/>
    <property type="match status" value="1"/>
</dbReference>
<accession>A0A432Y8Z6</accession>
<gene>
    <name evidence="2" type="ORF">CWI71_11770</name>
</gene>
<organism evidence="2 3">
    <name type="scientific">Pseudidiomarina insulisalsae</name>
    <dbReference type="NCBI Taxonomy" id="575789"/>
    <lineage>
        <taxon>Bacteria</taxon>
        <taxon>Pseudomonadati</taxon>
        <taxon>Pseudomonadota</taxon>
        <taxon>Gammaproteobacteria</taxon>
        <taxon>Alteromonadales</taxon>
        <taxon>Idiomarinaceae</taxon>
        <taxon>Pseudidiomarina</taxon>
    </lineage>
</organism>
<reference evidence="3" key="1">
    <citation type="journal article" date="2018" name="Front. Microbiol.">
        <title>Genome-Based Analysis Reveals the Taxonomy and Diversity of the Family Idiomarinaceae.</title>
        <authorList>
            <person name="Liu Y."/>
            <person name="Lai Q."/>
            <person name="Shao Z."/>
        </authorList>
    </citation>
    <scope>NUCLEOTIDE SEQUENCE [LARGE SCALE GENOMIC DNA]</scope>
    <source>
        <strain evidence="3">CVS-6</strain>
    </source>
</reference>
<dbReference type="InterPro" id="IPR002491">
    <property type="entry name" value="ABC_transptr_periplasmic_BD"/>
</dbReference>
<sequence>MLTQLTLVNSLLLSLNPCLDDWLPQWVVSPWQVIGTEQHGQRLEAMVAMQPELVVSGSFVNRQLRLALQAHTDLHTLPYTQTYTDWQQAVQQLAARLGQSRQGQAWLNAQAAELSAFDLTALGEILVVMPNAYTWGQDSWIANLLTRQGGELSSLMGAGELVRLSIEELISSQPDTVILEGFSADYARAHDWLWHDAVQDWLAQRRHFNVDGAVAGCSDVRAVEYLQALDPVPEVRQ</sequence>
<proteinExistence type="predicted"/>